<comment type="catalytic activity">
    <reaction evidence="1 4">
        <text>a uridine in RNA = a pseudouridine in RNA</text>
        <dbReference type="Rhea" id="RHEA:48348"/>
        <dbReference type="Rhea" id="RHEA-COMP:12068"/>
        <dbReference type="Rhea" id="RHEA-COMP:12069"/>
        <dbReference type="ChEBI" id="CHEBI:65314"/>
        <dbReference type="ChEBI" id="CHEBI:65315"/>
    </reaction>
</comment>
<keyword evidence="7" id="KW-1185">Reference proteome</keyword>
<dbReference type="InterPro" id="IPR020103">
    <property type="entry name" value="PsdUridine_synth_cat_dom_sf"/>
</dbReference>
<dbReference type="InterPro" id="IPR006225">
    <property type="entry name" value="PsdUridine_synth_RluC/D"/>
</dbReference>
<comment type="similarity">
    <text evidence="2 4">Belongs to the pseudouridine synthase RluA family.</text>
</comment>
<protein>
    <recommendedName>
        <fullName evidence="4">Pseudouridine synthase</fullName>
        <ecNumber evidence="4">5.4.99.-</ecNumber>
    </recommendedName>
</protein>
<comment type="function">
    <text evidence="4">Responsible for synthesis of pseudouridine from uracil.</text>
</comment>
<dbReference type="SUPFAM" id="SSF55120">
    <property type="entry name" value="Pseudouridine synthase"/>
    <property type="match status" value="1"/>
</dbReference>
<organism evidence="6 7">
    <name type="scientific">Salibacterium salarium</name>
    <dbReference type="NCBI Taxonomy" id="284579"/>
    <lineage>
        <taxon>Bacteria</taxon>
        <taxon>Bacillati</taxon>
        <taxon>Bacillota</taxon>
        <taxon>Bacilli</taxon>
        <taxon>Bacillales</taxon>
        <taxon>Bacillaceae</taxon>
    </lineage>
</organism>
<keyword evidence="4" id="KW-0413">Isomerase</keyword>
<dbReference type="PANTHER" id="PTHR21600">
    <property type="entry name" value="MITOCHONDRIAL RNA PSEUDOURIDINE SYNTHASE"/>
    <property type="match status" value="1"/>
</dbReference>
<dbReference type="GO" id="GO:0003723">
    <property type="term" value="F:RNA binding"/>
    <property type="evidence" value="ECO:0007669"/>
    <property type="project" value="InterPro"/>
</dbReference>
<dbReference type="Gene3D" id="3.30.2350.10">
    <property type="entry name" value="Pseudouridine synthase"/>
    <property type="match status" value="1"/>
</dbReference>
<dbReference type="AlphaFoldDB" id="A0A3R9P4Y8"/>
<dbReference type="EMBL" id="RBVX01000027">
    <property type="protein sequence ID" value="RSL31238.1"/>
    <property type="molecule type" value="Genomic_DNA"/>
</dbReference>
<accession>A0A3R9P4Y8</accession>
<evidence type="ECO:0000256" key="3">
    <source>
        <dbReference type="PIRSR" id="PIRSR606225-1"/>
    </source>
</evidence>
<evidence type="ECO:0000256" key="2">
    <source>
        <dbReference type="ARBA" id="ARBA00010876"/>
    </source>
</evidence>
<reference evidence="6 7" key="1">
    <citation type="submission" date="2018-10" db="EMBL/GenBank/DDBJ databases">
        <title>Draft genome sequence of Bacillus salarius IM0101, isolated from a hypersaline soil in Inner Mongolia, China.</title>
        <authorList>
            <person name="Yamprayoonswat W."/>
            <person name="Boonvisut S."/>
            <person name="Jumpathong W."/>
            <person name="Sittihan S."/>
            <person name="Ruangsuj P."/>
            <person name="Wanthongcharoen S."/>
            <person name="Thongpramul N."/>
            <person name="Pimmason S."/>
            <person name="Yu B."/>
            <person name="Yasawong M."/>
        </authorList>
    </citation>
    <scope>NUCLEOTIDE SEQUENCE [LARGE SCALE GENOMIC DNA]</scope>
    <source>
        <strain evidence="6 7">IM0101</strain>
    </source>
</reference>
<dbReference type="GO" id="GO:0009982">
    <property type="term" value="F:pseudouridine synthase activity"/>
    <property type="evidence" value="ECO:0007669"/>
    <property type="project" value="InterPro"/>
</dbReference>
<dbReference type="EC" id="5.4.99.-" evidence="4"/>
<dbReference type="GO" id="GO:0140098">
    <property type="term" value="F:catalytic activity, acting on RNA"/>
    <property type="evidence" value="ECO:0007669"/>
    <property type="project" value="UniProtKB-ARBA"/>
</dbReference>
<evidence type="ECO:0000259" key="5">
    <source>
        <dbReference type="Pfam" id="PF00849"/>
    </source>
</evidence>
<dbReference type="NCBIfam" id="TIGR00005">
    <property type="entry name" value="rluA_subfam"/>
    <property type="match status" value="1"/>
</dbReference>
<dbReference type="RefSeq" id="WP_125559168.1">
    <property type="nucleotide sequence ID" value="NZ_RBVX01000027.1"/>
</dbReference>
<name>A0A3R9P4Y8_9BACI</name>
<proteinExistence type="inferred from homology"/>
<dbReference type="PANTHER" id="PTHR21600:SF35">
    <property type="entry name" value="PSEUDOURIDINE SYNTHASE"/>
    <property type="match status" value="1"/>
</dbReference>
<feature type="domain" description="Pseudouridine synthase RsuA/RluA-like" evidence="5">
    <location>
        <begin position="91"/>
        <end position="241"/>
    </location>
</feature>
<gene>
    <name evidence="6" type="ORF">D7Z54_22295</name>
</gene>
<feature type="active site" evidence="3">
    <location>
        <position position="138"/>
    </location>
</feature>
<dbReference type="InterPro" id="IPR006145">
    <property type="entry name" value="PsdUridine_synth_RsuA/RluA"/>
</dbReference>
<dbReference type="Pfam" id="PF00849">
    <property type="entry name" value="PseudoU_synth_2"/>
    <property type="match status" value="1"/>
</dbReference>
<evidence type="ECO:0000313" key="6">
    <source>
        <dbReference type="EMBL" id="RSL31238.1"/>
    </source>
</evidence>
<evidence type="ECO:0000256" key="4">
    <source>
        <dbReference type="RuleBase" id="RU362028"/>
    </source>
</evidence>
<comment type="caution">
    <text evidence="6">The sequence shown here is derived from an EMBL/GenBank/DDBJ whole genome shotgun (WGS) entry which is preliminary data.</text>
</comment>
<dbReference type="OrthoDB" id="9807829at2"/>
<dbReference type="InterPro" id="IPR050188">
    <property type="entry name" value="RluA_PseudoU_synthase"/>
</dbReference>
<evidence type="ECO:0000313" key="7">
    <source>
        <dbReference type="Proteomes" id="UP000275076"/>
    </source>
</evidence>
<dbReference type="CDD" id="cd02869">
    <property type="entry name" value="PseudoU_synth_RluA_like"/>
    <property type="match status" value="1"/>
</dbReference>
<dbReference type="GO" id="GO:0000455">
    <property type="term" value="P:enzyme-directed rRNA pseudouridine synthesis"/>
    <property type="evidence" value="ECO:0007669"/>
    <property type="project" value="TreeGrafter"/>
</dbReference>
<evidence type="ECO:0000256" key="1">
    <source>
        <dbReference type="ARBA" id="ARBA00000073"/>
    </source>
</evidence>
<dbReference type="Proteomes" id="UP000275076">
    <property type="component" value="Unassembled WGS sequence"/>
</dbReference>
<sequence>MDAFHVLEWNVPLKDEGKKLKSFLRQTKGMSSSTWKTVKKDGHLIINNESASGYDILEDGDRIAVYLPAVSFPSGIPRTPLPLSILYEDKHLLIVNKPPKLPTLPGRGQEQETLAGAVRHYYEKNNINASFHAVSRLDRDTSGIVTIAKHRYAHQRLAAFFYNNQGLKKYTGIVKGEWFPKTGTILAPIEKRPDSIVKQHVVTNGKNARTDFRVEQRGRGLSLVTFTLYTGRTHQIRIHSSYVGHPLVGDDLYGGLSIEIPRQALHAKELNFCHPVTDTWHKIDAPIPEDMRNLWDGDD</sequence>